<dbReference type="AlphaFoldDB" id="A0A6M3JTS8"/>
<sequence>MAYKLGPWHIALCKEPNLIAATGDLIAACEKAQKAMTDEWLYQTGQFCRPQSNYPPQGTCHSGLHDAMMAIDKAIDKARGEK</sequence>
<name>A0A6M3JTS8_9ZZZZ</name>
<evidence type="ECO:0000313" key="1">
    <source>
        <dbReference type="EMBL" id="QJA73459.1"/>
    </source>
</evidence>
<reference evidence="1" key="1">
    <citation type="submission" date="2020-03" db="EMBL/GenBank/DDBJ databases">
        <title>The deep terrestrial virosphere.</title>
        <authorList>
            <person name="Holmfeldt K."/>
            <person name="Nilsson E."/>
            <person name="Simone D."/>
            <person name="Lopez-Fernandez M."/>
            <person name="Wu X."/>
            <person name="de Brujin I."/>
            <person name="Lundin D."/>
            <person name="Andersson A."/>
            <person name="Bertilsson S."/>
            <person name="Dopson M."/>
        </authorList>
    </citation>
    <scope>NUCLEOTIDE SEQUENCE</scope>
    <source>
        <strain evidence="1">MM415A02339</strain>
    </source>
</reference>
<accession>A0A6M3JTS8</accession>
<proteinExistence type="predicted"/>
<gene>
    <name evidence="1" type="ORF">MM415A02339_0001</name>
</gene>
<dbReference type="EMBL" id="MT142029">
    <property type="protein sequence ID" value="QJA73459.1"/>
    <property type="molecule type" value="Genomic_DNA"/>
</dbReference>
<protein>
    <submittedName>
        <fullName evidence="1">Uncharacterized protein</fullName>
    </submittedName>
</protein>
<organism evidence="1">
    <name type="scientific">viral metagenome</name>
    <dbReference type="NCBI Taxonomy" id="1070528"/>
    <lineage>
        <taxon>unclassified sequences</taxon>
        <taxon>metagenomes</taxon>
        <taxon>organismal metagenomes</taxon>
    </lineage>
</organism>